<feature type="non-terminal residue" evidence="3">
    <location>
        <position position="1"/>
    </location>
</feature>
<dbReference type="InterPro" id="IPR003598">
    <property type="entry name" value="Ig_sub2"/>
</dbReference>
<dbReference type="PANTHER" id="PTHR13771">
    <property type="entry name" value="INTERCELLULAR ADHESION MOLECULE"/>
    <property type="match status" value="1"/>
</dbReference>
<evidence type="ECO:0000313" key="3">
    <source>
        <dbReference type="EMBL" id="KAK1805285.1"/>
    </source>
</evidence>
<feature type="compositionally biased region" description="Basic and acidic residues" evidence="1">
    <location>
        <begin position="215"/>
        <end position="225"/>
    </location>
</feature>
<feature type="domain" description="Ig-like" evidence="2">
    <location>
        <begin position="266"/>
        <end position="344"/>
    </location>
</feature>
<dbReference type="InterPro" id="IPR036179">
    <property type="entry name" value="Ig-like_dom_sf"/>
</dbReference>
<dbReference type="InterPro" id="IPR047012">
    <property type="entry name" value="ICAM_VCAM"/>
</dbReference>
<feature type="domain" description="Ig-like" evidence="2">
    <location>
        <begin position="164"/>
        <end position="249"/>
    </location>
</feature>
<dbReference type="SMART" id="SM00408">
    <property type="entry name" value="IGc2"/>
    <property type="match status" value="4"/>
</dbReference>
<dbReference type="CDD" id="cd00096">
    <property type="entry name" value="Ig"/>
    <property type="match status" value="1"/>
</dbReference>
<evidence type="ECO:0000313" key="4">
    <source>
        <dbReference type="Proteomes" id="UP001239994"/>
    </source>
</evidence>
<dbReference type="SUPFAM" id="SSF48726">
    <property type="entry name" value="Immunoglobulin"/>
    <property type="match status" value="4"/>
</dbReference>
<sequence length="652" mass="72587">MPLPILILPILRPSCNIKKEIITRNVHLSEIPGVSPRPIIEGENYWLQCDIQNVAPLQNVIANCYKEQTLKRQSVSGSLVLTPPRLVLEYGAPASANCSTDIIPKMMGWEASQGSVDPTSGVQQLTWTVKSITEWDIKPLCFIIVDDPRFQQKTFLPVTIYKIPDKVSISLLNDTRLIIEGEIYWLQCDIQNVAPVQNVIVNWYKEQTLLKRDNVTSEENTKEPQNKTSKLQIRPNRTDDGAQYRCEAELELGAEGLQPPPRPAEPLIISVAYMPQFQNHTEILLDSGEMITLNCTVKANPPAVYNWIPAHLKPRPVITSSSLGLGNYTCTASNQYGNDTKVFTIRKKEIEDVYEHHQLFSASGDSCTLEISPPRVVVGFGEPVSVSCVASRPVRVLGWESAIGALHTQHDLTVQWQVDSLIDWIEEPICYGVFFTAPRQCEEKLNLVLYKTPDSISISLVNHTGPMVEGREYQLLCEVQNIAPVQYLTLRWYRGQTEVYNHTFSELSPATPVQVSSTLLITPGRVEHGAPYRCEATLELGPEGPQPPPMVKSEPLDIAVHYPPDLLSPEQEVIELGDGEVITLNCTAVGNPPPLYRWSTPTLLESDESHPLLSAPSLGIYTCMASNILGKSSKQFIIKPRSKGKTDGSLDI</sequence>
<dbReference type="GO" id="GO:0007155">
    <property type="term" value="P:cell adhesion"/>
    <property type="evidence" value="ECO:0007669"/>
    <property type="project" value="InterPro"/>
</dbReference>
<dbReference type="SMART" id="SM00409">
    <property type="entry name" value="IG"/>
    <property type="match status" value="4"/>
</dbReference>
<organism evidence="3 4">
    <name type="scientific">Electrophorus voltai</name>
    <dbReference type="NCBI Taxonomy" id="2609070"/>
    <lineage>
        <taxon>Eukaryota</taxon>
        <taxon>Metazoa</taxon>
        <taxon>Chordata</taxon>
        <taxon>Craniata</taxon>
        <taxon>Vertebrata</taxon>
        <taxon>Euteleostomi</taxon>
        <taxon>Actinopterygii</taxon>
        <taxon>Neopterygii</taxon>
        <taxon>Teleostei</taxon>
        <taxon>Ostariophysi</taxon>
        <taxon>Gymnotiformes</taxon>
        <taxon>Gymnotoidei</taxon>
        <taxon>Gymnotidae</taxon>
        <taxon>Electrophorus</taxon>
    </lineage>
</organism>
<dbReference type="Proteomes" id="UP001239994">
    <property type="component" value="Unassembled WGS sequence"/>
</dbReference>
<dbReference type="EMBL" id="JAROKS010000003">
    <property type="protein sequence ID" value="KAK1805285.1"/>
    <property type="molecule type" value="Genomic_DNA"/>
</dbReference>
<name>A0AAD8ZUV5_9TELE</name>
<accession>A0AAD8ZUV5</accession>
<dbReference type="PROSITE" id="PS50835">
    <property type="entry name" value="IG_LIKE"/>
    <property type="match status" value="4"/>
</dbReference>
<dbReference type="PANTHER" id="PTHR13771:SF9">
    <property type="entry name" value="INTERCELLULAR ADHESION MOLECULE 5"/>
    <property type="match status" value="1"/>
</dbReference>
<keyword evidence="4" id="KW-1185">Reference proteome</keyword>
<feature type="domain" description="Ig-like" evidence="2">
    <location>
        <begin position="453"/>
        <end position="537"/>
    </location>
</feature>
<dbReference type="InterPro" id="IPR013783">
    <property type="entry name" value="Ig-like_fold"/>
</dbReference>
<dbReference type="InterPro" id="IPR007110">
    <property type="entry name" value="Ig-like_dom"/>
</dbReference>
<feature type="domain" description="Ig-like" evidence="2">
    <location>
        <begin position="564"/>
        <end position="639"/>
    </location>
</feature>
<evidence type="ECO:0000256" key="1">
    <source>
        <dbReference type="SAM" id="MobiDB-lite"/>
    </source>
</evidence>
<dbReference type="AlphaFoldDB" id="A0AAD8ZUV5"/>
<gene>
    <name evidence="3" type="ORF">P4O66_019621</name>
</gene>
<dbReference type="InterPro" id="IPR003599">
    <property type="entry name" value="Ig_sub"/>
</dbReference>
<feature type="region of interest" description="Disordered" evidence="1">
    <location>
        <begin position="215"/>
        <end position="238"/>
    </location>
</feature>
<dbReference type="GO" id="GO:0005178">
    <property type="term" value="F:integrin binding"/>
    <property type="evidence" value="ECO:0007669"/>
    <property type="project" value="InterPro"/>
</dbReference>
<protein>
    <recommendedName>
        <fullName evidence="2">Ig-like domain-containing protein</fullName>
    </recommendedName>
</protein>
<dbReference type="Gene3D" id="2.60.40.10">
    <property type="entry name" value="Immunoglobulins"/>
    <property type="match status" value="6"/>
</dbReference>
<reference evidence="3" key="1">
    <citation type="submission" date="2023-03" db="EMBL/GenBank/DDBJ databases">
        <title>Electrophorus voltai genome.</title>
        <authorList>
            <person name="Bian C."/>
        </authorList>
    </citation>
    <scope>NUCLEOTIDE SEQUENCE</scope>
    <source>
        <strain evidence="3">CB-2022</strain>
        <tissue evidence="3">Muscle</tissue>
    </source>
</reference>
<evidence type="ECO:0000259" key="2">
    <source>
        <dbReference type="PROSITE" id="PS50835"/>
    </source>
</evidence>
<comment type="caution">
    <text evidence="3">The sequence shown here is derived from an EMBL/GenBank/DDBJ whole genome shotgun (WGS) entry which is preliminary data.</text>
</comment>
<proteinExistence type="predicted"/>